<comment type="caution">
    <text evidence="1">The sequence shown here is derived from an EMBL/GenBank/DDBJ whole genome shotgun (WGS) entry which is preliminary data.</text>
</comment>
<evidence type="ECO:0000313" key="2">
    <source>
        <dbReference type="Proteomes" id="UP000827092"/>
    </source>
</evidence>
<organism evidence="1 2">
    <name type="scientific">Oedothorax gibbosus</name>
    <dbReference type="NCBI Taxonomy" id="931172"/>
    <lineage>
        <taxon>Eukaryota</taxon>
        <taxon>Metazoa</taxon>
        <taxon>Ecdysozoa</taxon>
        <taxon>Arthropoda</taxon>
        <taxon>Chelicerata</taxon>
        <taxon>Arachnida</taxon>
        <taxon>Araneae</taxon>
        <taxon>Araneomorphae</taxon>
        <taxon>Entelegynae</taxon>
        <taxon>Araneoidea</taxon>
        <taxon>Linyphiidae</taxon>
        <taxon>Erigoninae</taxon>
        <taxon>Oedothorax</taxon>
    </lineage>
</organism>
<reference evidence="1 2" key="1">
    <citation type="journal article" date="2022" name="Nat. Ecol. Evol.">
        <title>A masculinizing supergene underlies an exaggerated male reproductive morph in a spider.</title>
        <authorList>
            <person name="Hendrickx F."/>
            <person name="De Corte Z."/>
            <person name="Sonet G."/>
            <person name="Van Belleghem S.M."/>
            <person name="Kostlbacher S."/>
            <person name="Vangestel C."/>
        </authorList>
    </citation>
    <scope>NUCLEOTIDE SEQUENCE [LARGE SCALE GENOMIC DNA]</scope>
    <source>
        <strain evidence="1">W744_W776</strain>
    </source>
</reference>
<gene>
    <name evidence="1" type="ORF">JTE90_008122</name>
</gene>
<sequence>VHNKVQLMVPKIKLCNLDVIVTS</sequence>
<keyword evidence="2" id="KW-1185">Reference proteome</keyword>
<evidence type="ECO:0000313" key="1">
    <source>
        <dbReference type="EMBL" id="KAG8172367.1"/>
    </source>
</evidence>
<protein>
    <submittedName>
        <fullName evidence="1">Uncharacterized protein</fullName>
    </submittedName>
</protein>
<name>A0AAV6TKM8_9ARAC</name>
<feature type="non-terminal residue" evidence="1">
    <location>
        <position position="1"/>
    </location>
</feature>
<accession>A0AAV6TKM8</accession>
<dbReference type="EMBL" id="JAFNEN010002789">
    <property type="protein sequence ID" value="KAG8172367.1"/>
    <property type="molecule type" value="Genomic_DNA"/>
</dbReference>
<dbReference type="Proteomes" id="UP000827092">
    <property type="component" value="Unassembled WGS sequence"/>
</dbReference>
<proteinExistence type="predicted"/>
<dbReference type="AlphaFoldDB" id="A0AAV6TKM8"/>